<dbReference type="AlphaFoldDB" id="A0A8J5TL18"/>
<sequence>MRTIELHHKLRKDGVCRSIISNVGLEQDISWSGRVSSGSDCHADHVDFAFAIKRRCSIATNSSQKKHFVAEESLPSVDVTWDSCVTQTLPELICRVLVGLPPSVC</sequence>
<accession>A0A8J5TL18</accession>
<reference evidence="1" key="1">
    <citation type="journal article" date="2021" name="Sci. Adv.">
        <title>The American lobster genome reveals insights on longevity, neural, and immune adaptations.</title>
        <authorList>
            <person name="Polinski J.M."/>
            <person name="Zimin A.V."/>
            <person name="Clark K.F."/>
            <person name="Kohn A.B."/>
            <person name="Sadowski N."/>
            <person name="Timp W."/>
            <person name="Ptitsyn A."/>
            <person name="Khanna P."/>
            <person name="Romanova D.Y."/>
            <person name="Williams P."/>
            <person name="Greenwood S.J."/>
            <person name="Moroz L.L."/>
            <person name="Walt D.R."/>
            <person name="Bodnar A.G."/>
        </authorList>
    </citation>
    <scope>NUCLEOTIDE SEQUENCE</scope>
    <source>
        <strain evidence="1">GMGI-L3</strain>
    </source>
</reference>
<name>A0A8J5TL18_HOMAM</name>
<evidence type="ECO:0000313" key="2">
    <source>
        <dbReference type="Proteomes" id="UP000747542"/>
    </source>
</evidence>
<keyword evidence="2" id="KW-1185">Reference proteome</keyword>
<dbReference type="EMBL" id="JAHLQT010002534">
    <property type="protein sequence ID" value="KAG7177331.1"/>
    <property type="molecule type" value="Genomic_DNA"/>
</dbReference>
<evidence type="ECO:0000313" key="1">
    <source>
        <dbReference type="EMBL" id="KAG7177331.1"/>
    </source>
</evidence>
<organism evidence="1 2">
    <name type="scientific">Homarus americanus</name>
    <name type="common">American lobster</name>
    <dbReference type="NCBI Taxonomy" id="6706"/>
    <lineage>
        <taxon>Eukaryota</taxon>
        <taxon>Metazoa</taxon>
        <taxon>Ecdysozoa</taxon>
        <taxon>Arthropoda</taxon>
        <taxon>Crustacea</taxon>
        <taxon>Multicrustacea</taxon>
        <taxon>Malacostraca</taxon>
        <taxon>Eumalacostraca</taxon>
        <taxon>Eucarida</taxon>
        <taxon>Decapoda</taxon>
        <taxon>Pleocyemata</taxon>
        <taxon>Astacidea</taxon>
        <taxon>Nephropoidea</taxon>
        <taxon>Nephropidae</taxon>
        <taxon>Homarus</taxon>
    </lineage>
</organism>
<gene>
    <name evidence="1" type="ORF">Hamer_G000657</name>
</gene>
<proteinExistence type="predicted"/>
<protein>
    <submittedName>
        <fullName evidence="1">Uncharacterized protein</fullName>
    </submittedName>
</protein>
<comment type="caution">
    <text evidence="1">The sequence shown here is derived from an EMBL/GenBank/DDBJ whole genome shotgun (WGS) entry which is preliminary data.</text>
</comment>
<dbReference type="Proteomes" id="UP000747542">
    <property type="component" value="Unassembled WGS sequence"/>
</dbReference>